<dbReference type="Gramene" id="RZC55730">
    <property type="protein sequence ID" value="RZC55730"/>
    <property type="gene ID" value="C5167_014582"/>
</dbReference>
<dbReference type="AlphaFoldDB" id="A0A4Y7J6R0"/>
<sequence length="100" mass="11471">MEKADLVNTDAYPSISHFNYFLSLTKTPRKRKSLFLLTTYHHHSTLSQKLNKDGDEEFQRQFGLDFAGGGGLIDDFMSNFTPLISDWASLSDLHVRFIDL</sequence>
<proteinExistence type="predicted"/>
<dbReference type="EMBL" id="CM010717">
    <property type="protein sequence ID" value="RZC55730.1"/>
    <property type="molecule type" value="Genomic_DNA"/>
</dbReference>
<dbReference type="Proteomes" id="UP000316621">
    <property type="component" value="Chromosome 3"/>
</dbReference>
<gene>
    <name evidence="1" type="ORF">C5167_014582</name>
</gene>
<reference evidence="1 2" key="1">
    <citation type="journal article" date="2018" name="Science">
        <title>The opium poppy genome and morphinan production.</title>
        <authorList>
            <person name="Guo L."/>
            <person name="Winzer T."/>
            <person name="Yang X."/>
            <person name="Li Y."/>
            <person name="Ning Z."/>
            <person name="He Z."/>
            <person name="Teodor R."/>
            <person name="Lu Y."/>
            <person name="Bowser T.A."/>
            <person name="Graham I.A."/>
            <person name="Ye K."/>
        </authorList>
    </citation>
    <scope>NUCLEOTIDE SEQUENCE [LARGE SCALE GENOMIC DNA]</scope>
    <source>
        <strain evidence="2">cv. HN1</strain>
        <tissue evidence="1">Leaves</tissue>
    </source>
</reference>
<accession>A0A4Y7J6R0</accession>
<evidence type="ECO:0000313" key="1">
    <source>
        <dbReference type="EMBL" id="RZC55730.1"/>
    </source>
</evidence>
<protein>
    <submittedName>
        <fullName evidence="1">Uncharacterized protein</fullName>
    </submittedName>
</protein>
<organism evidence="1 2">
    <name type="scientific">Papaver somniferum</name>
    <name type="common">Opium poppy</name>
    <dbReference type="NCBI Taxonomy" id="3469"/>
    <lineage>
        <taxon>Eukaryota</taxon>
        <taxon>Viridiplantae</taxon>
        <taxon>Streptophyta</taxon>
        <taxon>Embryophyta</taxon>
        <taxon>Tracheophyta</taxon>
        <taxon>Spermatophyta</taxon>
        <taxon>Magnoliopsida</taxon>
        <taxon>Ranunculales</taxon>
        <taxon>Papaveraceae</taxon>
        <taxon>Papaveroideae</taxon>
        <taxon>Papaver</taxon>
    </lineage>
</organism>
<evidence type="ECO:0000313" key="2">
    <source>
        <dbReference type="Proteomes" id="UP000316621"/>
    </source>
</evidence>
<name>A0A4Y7J6R0_PAPSO</name>
<keyword evidence="2" id="KW-1185">Reference proteome</keyword>